<dbReference type="InterPro" id="IPR025159">
    <property type="entry name" value="AbiEi_N"/>
</dbReference>
<sequence length="274" mass="30009">MDALAELSRRGGIARTATLNAAGVSAHSLRRARERGDVRTIRRGWVALPDADPRVVGAIERGVILGCVTAAEHHGLWVPEVGALHVVAPRHAGRVVVPSRVVVHWSGPVVPRSPDTTVDDLVNSLAVVAQCQPFETALVIWESAMNKGLVDAARLRGLDLPAAARAVLEQARPYADSGLETIFLYRLRWMCLPMIPQVWIIDRPVDLLIGERLVVQIDGGTHVGPQRARDIAHDAQLVLRGYTVLRFGYEQVMERWSEVQAVIMEAVAQGKHRA</sequence>
<keyword evidence="4" id="KW-1185">Reference proteome</keyword>
<dbReference type="EMBL" id="CP078077">
    <property type="protein sequence ID" value="UPL13989.1"/>
    <property type="molecule type" value="Genomic_DNA"/>
</dbReference>
<name>A0ABY4IMZ1_9MICO</name>
<feature type="domain" description="AbiEi antitoxin N-terminal" evidence="2">
    <location>
        <begin position="4"/>
        <end position="47"/>
    </location>
</feature>
<gene>
    <name evidence="3" type="ORF">KV396_05625</name>
</gene>
<organism evidence="3 4">
    <name type="scientific">Microbacterium galbinum</name>
    <dbReference type="NCBI Taxonomy" id="2851646"/>
    <lineage>
        <taxon>Bacteria</taxon>
        <taxon>Bacillati</taxon>
        <taxon>Actinomycetota</taxon>
        <taxon>Actinomycetes</taxon>
        <taxon>Micrococcales</taxon>
        <taxon>Microbacteriaceae</taxon>
        <taxon>Microbacterium</taxon>
    </lineage>
</organism>
<feature type="domain" description="DUF559" evidence="1">
    <location>
        <begin position="210"/>
        <end position="267"/>
    </location>
</feature>
<dbReference type="RefSeq" id="WP_247957142.1">
    <property type="nucleotide sequence ID" value="NZ_CP078077.1"/>
</dbReference>
<evidence type="ECO:0000259" key="2">
    <source>
        <dbReference type="Pfam" id="PF13338"/>
    </source>
</evidence>
<proteinExistence type="predicted"/>
<dbReference type="InterPro" id="IPR007569">
    <property type="entry name" value="DUF559"/>
</dbReference>
<evidence type="ECO:0000313" key="4">
    <source>
        <dbReference type="Proteomes" id="UP000831963"/>
    </source>
</evidence>
<dbReference type="Gene3D" id="3.40.960.10">
    <property type="entry name" value="VSR Endonuclease"/>
    <property type="match status" value="1"/>
</dbReference>
<reference evidence="3 4" key="1">
    <citation type="submission" date="2021-06" db="EMBL/GenBank/DDBJ databases">
        <title>Genome-based taxonomic framework of Microbacterium strains isolated from marine environment, the description of four new species and reclassification of four preexisting species.</title>
        <authorList>
            <person name="Lee S.D."/>
            <person name="Kim S.-M."/>
            <person name="Byeon Y.-S."/>
            <person name="Yang H.L."/>
            <person name="Kim I.S."/>
        </authorList>
    </citation>
    <scope>NUCLEOTIDE SEQUENCE [LARGE SCALE GENOMIC DNA]</scope>
    <source>
        <strain evidence="3 4">SSW1-36</strain>
    </source>
</reference>
<protein>
    <submittedName>
        <fullName evidence="3">DUF559 domain-containing protein</fullName>
    </submittedName>
</protein>
<evidence type="ECO:0000313" key="3">
    <source>
        <dbReference type="EMBL" id="UPL13989.1"/>
    </source>
</evidence>
<dbReference type="Pfam" id="PF04480">
    <property type="entry name" value="DUF559"/>
    <property type="match status" value="1"/>
</dbReference>
<accession>A0ABY4IMZ1</accession>
<dbReference type="Pfam" id="PF13338">
    <property type="entry name" value="AbiEi_4"/>
    <property type="match status" value="1"/>
</dbReference>
<dbReference type="Proteomes" id="UP000831963">
    <property type="component" value="Chromosome"/>
</dbReference>
<evidence type="ECO:0000259" key="1">
    <source>
        <dbReference type="Pfam" id="PF04480"/>
    </source>
</evidence>